<keyword evidence="1" id="KW-0614">Plasmid</keyword>
<reference evidence="1 2" key="1">
    <citation type="journal article" date="2022" name="Int. J. Syst. Evol. Microbiol.">
        <title>Apilactobacillus apisilvae sp. nov., Nicolia spurrieriana gen. nov. sp. nov., Bombilactobacillus folatiphilus sp. nov. and Bombilactobacillus thymidiniphilus sp. nov., four new lactic acid bacterial isolates from stingless bees Tetragonula carbonaria and Austroplebeia australis.</title>
        <authorList>
            <person name="Oliphant S.A."/>
            <person name="Watson-Haigh N.S."/>
            <person name="Sumby K.M."/>
            <person name="Gardner J."/>
            <person name="Groom S."/>
            <person name="Jiranek V."/>
        </authorList>
    </citation>
    <scope>NUCLEOTIDE SEQUENCE [LARGE SCALE GENOMIC DNA]</scope>
    <source>
        <strain evidence="1 2">SG5_A10</strain>
    </source>
</reference>
<evidence type="ECO:0000313" key="2">
    <source>
        <dbReference type="Proteomes" id="UP000831859"/>
    </source>
</evidence>
<organism evidence="1 2">
    <name type="scientific">Apilactobacillus apisilvae</name>
    <dbReference type="NCBI Taxonomy" id="2923364"/>
    <lineage>
        <taxon>Bacteria</taxon>
        <taxon>Bacillati</taxon>
        <taxon>Bacillota</taxon>
        <taxon>Bacilli</taxon>
        <taxon>Lactobacillales</taxon>
        <taxon>Lactobacillaceae</taxon>
        <taxon>Apilactobacillus</taxon>
    </lineage>
</organism>
<gene>
    <name evidence="1" type="ORF">MOO46_07720</name>
</gene>
<accession>A0ABY4PJV3</accession>
<protein>
    <submittedName>
        <fullName evidence="1">Uncharacterized protein</fullName>
    </submittedName>
</protein>
<geneLocation type="plasmid" evidence="1 2">
    <name>p2unnamed</name>
</geneLocation>
<evidence type="ECO:0000313" key="1">
    <source>
        <dbReference type="EMBL" id="UQS85868.1"/>
    </source>
</evidence>
<dbReference type="EMBL" id="CP093364">
    <property type="protein sequence ID" value="UQS85868.1"/>
    <property type="molecule type" value="Genomic_DNA"/>
</dbReference>
<proteinExistence type="predicted"/>
<dbReference type="Proteomes" id="UP000831859">
    <property type="component" value="Plasmid p2unnamed"/>
</dbReference>
<sequence>MAKRKNAKKATGKRKTVNFFITNHKNKTAELPVAPSAVKIRSETGDSVSTVIGLGEINRIGGQKLKSISISGFLPVNSKHIPYVTVRKKNRWKLATSYITFLKNIEKSKKPCRFLVSNAHISLKMTISAFEYGMADGNADEYQYTIEFKEYRPIKAERIHKVSKKKHAKKGVRRSKPQHKINRGSKVTVNGLAYLSKNATYGVQIRKQTCKITLVSKGKHPYYVVNTSGTPMGWISRSAML</sequence>
<name>A0ABY4PJV3_9LACO</name>
<keyword evidence="2" id="KW-1185">Reference proteome</keyword>
<dbReference type="RefSeq" id="WP_249511831.1">
    <property type="nucleotide sequence ID" value="NZ_CP093364.1"/>
</dbReference>